<dbReference type="Proteomes" id="UP000295375">
    <property type="component" value="Unassembled WGS sequence"/>
</dbReference>
<accession>A0A4R6U814</accession>
<protein>
    <submittedName>
        <fullName evidence="2">Uncharacterized protein</fullName>
    </submittedName>
</protein>
<proteinExistence type="predicted"/>
<evidence type="ECO:0000313" key="2">
    <source>
        <dbReference type="EMBL" id="TDQ41842.1"/>
    </source>
</evidence>
<keyword evidence="1" id="KW-1133">Transmembrane helix</keyword>
<feature type="transmembrane region" description="Helical" evidence="1">
    <location>
        <begin position="112"/>
        <end position="134"/>
    </location>
</feature>
<keyword evidence="3" id="KW-1185">Reference proteome</keyword>
<keyword evidence="1" id="KW-0472">Membrane</keyword>
<feature type="transmembrane region" description="Helical" evidence="1">
    <location>
        <begin position="59"/>
        <end position="81"/>
    </location>
</feature>
<dbReference type="AlphaFoldDB" id="A0A4R6U814"/>
<name>A0A4R6U814_9GAMM</name>
<dbReference type="EMBL" id="SNYM01000037">
    <property type="protein sequence ID" value="TDQ41842.1"/>
    <property type="molecule type" value="Genomic_DNA"/>
</dbReference>
<organism evidence="2 3">
    <name type="scientific">Permianibacter aggregans</name>
    <dbReference type="NCBI Taxonomy" id="1510150"/>
    <lineage>
        <taxon>Bacteria</taxon>
        <taxon>Pseudomonadati</taxon>
        <taxon>Pseudomonadota</taxon>
        <taxon>Gammaproteobacteria</taxon>
        <taxon>Pseudomonadales</taxon>
        <taxon>Pseudomonadaceae</taxon>
        <taxon>Permianibacter</taxon>
    </lineage>
</organism>
<evidence type="ECO:0000256" key="1">
    <source>
        <dbReference type="SAM" id="Phobius"/>
    </source>
</evidence>
<dbReference type="RefSeq" id="WP_133593931.1">
    <property type="nucleotide sequence ID" value="NZ_CP037953.1"/>
</dbReference>
<gene>
    <name evidence="2" type="ORF">EV696_13715</name>
</gene>
<keyword evidence="1" id="KW-0812">Transmembrane</keyword>
<dbReference type="OrthoDB" id="6025129at2"/>
<evidence type="ECO:0000313" key="3">
    <source>
        <dbReference type="Proteomes" id="UP000295375"/>
    </source>
</evidence>
<sequence>MKTMLLNIAAVVVGLVVGSIVNMGLIMISGHIIPPPEGAEVTTMEGLKATMHLFEPKNFLFPFLAHALGTLVGAFVAASIAASHRMKFAIAIGCLFMLGGITNVFLLPSPLWFSVVDVGLAYIPMAWLGGSLAAKLRVSANQ</sequence>
<feature type="transmembrane region" description="Helical" evidence="1">
    <location>
        <begin position="5"/>
        <end position="28"/>
    </location>
</feature>
<comment type="caution">
    <text evidence="2">The sequence shown here is derived from an EMBL/GenBank/DDBJ whole genome shotgun (WGS) entry which is preliminary data.</text>
</comment>
<feature type="transmembrane region" description="Helical" evidence="1">
    <location>
        <begin position="88"/>
        <end position="106"/>
    </location>
</feature>
<reference evidence="2 3" key="1">
    <citation type="submission" date="2019-03" db="EMBL/GenBank/DDBJ databases">
        <title>Genomic Encyclopedia of Type Strains, Phase IV (KMG-IV): sequencing the most valuable type-strain genomes for metagenomic binning, comparative biology and taxonomic classification.</title>
        <authorList>
            <person name="Goeker M."/>
        </authorList>
    </citation>
    <scope>NUCLEOTIDE SEQUENCE [LARGE SCALE GENOMIC DNA]</scope>
    <source>
        <strain evidence="2 3">DSM 103792</strain>
    </source>
</reference>